<dbReference type="InterPro" id="IPR050093">
    <property type="entry name" value="ABC_SmlMolc_Importer"/>
</dbReference>
<dbReference type="Gene3D" id="3.40.50.300">
    <property type="entry name" value="P-loop containing nucleotide triphosphate hydrolases"/>
    <property type="match status" value="1"/>
</dbReference>
<dbReference type="InterPro" id="IPR008995">
    <property type="entry name" value="Mo/tungstate-bd_C_term_dom"/>
</dbReference>
<evidence type="ECO:0000259" key="4">
    <source>
        <dbReference type="PROSITE" id="PS50893"/>
    </source>
</evidence>
<dbReference type="RefSeq" id="WP_013605898.1">
    <property type="nucleotide sequence ID" value="NC_015152.1"/>
</dbReference>
<evidence type="ECO:0000256" key="2">
    <source>
        <dbReference type="ARBA" id="ARBA00022741"/>
    </source>
</evidence>
<dbReference type="eggNOG" id="COG3842">
    <property type="taxonomic scope" value="Bacteria"/>
</dbReference>
<keyword evidence="3" id="KW-0067">ATP-binding</keyword>
<sequence>MKKSALELKDVTKVFQKGRETVRAVDTVNLLVEEGELVTFLGPSGCGKTTTLRMVAGFELPSGGQITIQGEDMTNTPVNKRGIGFVFQNYALFPHMSVFNNVAYGLKSRGEKDDAIRPKVIKALLLVGLQNTENRYPSQLSGGEQQRVALARVIVMEPKLLLMDEPLSNLDAKLRLHMRTEIRKLQKKLGITCLYVTHDQSEALTMADRIVVMNKGKVEQIGTPFEIYSNPQSLFVADFIGQANIVKLEVTAIDDETLTASVPGGKTYAAKALKPDKYQKTEVIYHVGNNAALVVRPESIQVEQQSSDPSSFPAQVISSIFVGSHIEYELRLKNNTEIKASVPYLSGMKIFEEGSEVYALFDSSNSAFLPA</sequence>
<dbReference type="Pfam" id="PF00005">
    <property type="entry name" value="ABC_tran"/>
    <property type="match status" value="1"/>
</dbReference>
<dbReference type="EC" id="3.6.3.31" evidence="5"/>
<dbReference type="GO" id="GO:0140359">
    <property type="term" value="F:ABC-type transporter activity"/>
    <property type="evidence" value="ECO:0007669"/>
    <property type="project" value="UniProtKB-ARBA"/>
</dbReference>
<keyword evidence="5" id="KW-0378">Hydrolase</keyword>
<dbReference type="FunFam" id="3.40.50.300:FF:000042">
    <property type="entry name" value="Maltose/maltodextrin ABC transporter, ATP-binding protein"/>
    <property type="match status" value="1"/>
</dbReference>
<dbReference type="InterPro" id="IPR027417">
    <property type="entry name" value="P-loop_NTPase"/>
</dbReference>
<dbReference type="PROSITE" id="PS00211">
    <property type="entry name" value="ABC_TRANSPORTER_1"/>
    <property type="match status" value="1"/>
</dbReference>
<dbReference type="InterPro" id="IPR003439">
    <property type="entry name" value="ABC_transporter-like_ATP-bd"/>
</dbReference>
<dbReference type="GO" id="GO:0043190">
    <property type="term" value="C:ATP-binding cassette (ABC) transporter complex"/>
    <property type="evidence" value="ECO:0007669"/>
    <property type="project" value="InterPro"/>
</dbReference>
<evidence type="ECO:0000256" key="1">
    <source>
        <dbReference type="ARBA" id="ARBA00022448"/>
    </source>
</evidence>
<gene>
    <name evidence="5" type="ordered locus">SpiBuddy_0204</name>
</gene>
<dbReference type="GO" id="GO:0016887">
    <property type="term" value="F:ATP hydrolysis activity"/>
    <property type="evidence" value="ECO:0007669"/>
    <property type="project" value="InterPro"/>
</dbReference>
<dbReference type="SMART" id="SM00382">
    <property type="entry name" value="AAA"/>
    <property type="match status" value="1"/>
</dbReference>
<evidence type="ECO:0000256" key="3">
    <source>
        <dbReference type="ARBA" id="ARBA00022840"/>
    </source>
</evidence>
<dbReference type="GO" id="GO:0005524">
    <property type="term" value="F:ATP binding"/>
    <property type="evidence" value="ECO:0007669"/>
    <property type="project" value="UniProtKB-KW"/>
</dbReference>
<dbReference type="PROSITE" id="PS50893">
    <property type="entry name" value="ABC_TRANSPORTER_2"/>
    <property type="match status" value="1"/>
</dbReference>
<dbReference type="PANTHER" id="PTHR42781">
    <property type="entry name" value="SPERMIDINE/PUTRESCINE IMPORT ATP-BINDING PROTEIN POTA"/>
    <property type="match status" value="1"/>
</dbReference>
<evidence type="ECO:0000313" key="5">
    <source>
        <dbReference type="EMBL" id="ADY12045.1"/>
    </source>
</evidence>
<dbReference type="EMBL" id="CP002541">
    <property type="protein sequence ID" value="ADY12045.1"/>
    <property type="molecule type" value="Genomic_DNA"/>
</dbReference>
<dbReference type="Pfam" id="PF08402">
    <property type="entry name" value="TOBE_2"/>
    <property type="match status" value="1"/>
</dbReference>
<dbReference type="InterPro" id="IPR017871">
    <property type="entry name" value="ABC_transporter-like_CS"/>
</dbReference>
<accession>F0RXJ5</accession>
<dbReference type="KEGG" id="sbu:SpiBuddy_0204"/>
<dbReference type="Proteomes" id="UP000008466">
    <property type="component" value="Chromosome"/>
</dbReference>
<proteinExistence type="predicted"/>
<dbReference type="PANTHER" id="PTHR42781:SF4">
    <property type="entry name" value="SPERMIDINE_PUTRESCINE IMPORT ATP-BINDING PROTEIN POTA"/>
    <property type="match status" value="1"/>
</dbReference>
<keyword evidence="6" id="KW-1185">Reference proteome</keyword>
<dbReference type="HOGENOM" id="CLU_000604_1_1_12"/>
<organism evidence="5 6">
    <name type="scientific">Sphaerochaeta globosa (strain ATCC BAA-1886 / DSM 22777 / Buddy)</name>
    <name type="common">Spirochaeta sp. (strain Buddy)</name>
    <dbReference type="NCBI Taxonomy" id="158189"/>
    <lineage>
        <taxon>Bacteria</taxon>
        <taxon>Pseudomonadati</taxon>
        <taxon>Spirochaetota</taxon>
        <taxon>Spirochaetia</taxon>
        <taxon>Spirochaetales</taxon>
        <taxon>Sphaerochaetaceae</taxon>
        <taxon>Sphaerochaeta</taxon>
    </lineage>
</organism>
<dbReference type="AlphaFoldDB" id="F0RXJ5"/>
<protein>
    <submittedName>
        <fullName evidence="5">Polyamine-transporting ATPase</fullName>
        <ecNumber evidence="5">3.6.3.31</ecNumber>
    </submittedName>
</protein>
<dbReference type="InterPro" id="IPR003593">
    <property type="entry name" value="AAA+_ATPase"/>
</dbReference>
<feature type="domain" description="ABC transporter" evidence="4">
    <location>
        <begin position="6"/>
        <end position="240"/>
    </location>
</feature>
<keyword evidence="2" id="KW-0547">Nucleotide-binding</keyword>
<reference evidence="6" key="1">
    <citation type="submission" date="2011-02" db="EMBL/GenBank/DDBJ databases">
        <title>Complete sequence of Spirochaeta sp. Buddy.</title>
        <authorList>
            <person name="Lucas S."/>
            <person name="Copeland A."/>
            <person name="Lapidus A."/>
            <person name="Cheng J.-F."/>
            <person name="Goodwin L."/>
            <person name="Pitluck S."/>
            <person name="Zeytun A."/>
            <person name="Detter J.C."/>
            <person name="Han C."/>
            <person name="Tapia R."/>
            <person name="Land M."/>
            <person name="Hauser L."/>
            <person name="Kyrpides N."/>
            <person name="Ivanova N."/>
            <person name="Mikhailova N."/>
            <person name="Pagani I."/>
            <person name="Ritalahti K.M."/>
            <person name="Loeffler F.E."/>
            <person name="Woyke T."/>
        </authorList>
    </citation>
    <scope>NUCLEOTIDE SEQUENCE [LARGE SCALE GENOMIC DNA]</scope>
    <source>
        <strain evidence="6">ATCC BAA-1886 / DSM 22777 / Buddy</strain>
    </source>
</reference>
<dbReference type="STRING" id="158189.SpiBuddy_0204"/>
<name>F0RXJ5_SPHGB</name>
<dbReference type="OrthoDB" id="9802264at2"/>
<dbReference type="Gene3D" id="2.40.50.100">
    <property type="match status" value="1"/>
</dbReference>
<dbReference type="SUPFAM" id="SSF52540">
    <property type="entry name" value="P-loop containing nucleoside triphosphate hydrolases"/>
    <property type="match status" value="1"/>
</dbReference>
<dbReference type="InterPro" id="IPR013611">
    <property type="entry name" value="Transp-assoc_OB_typ2"/>
</dbReference>
<keyword evidence="1" id="KW-0813">Transport</keyword>
<dbReference type="SUPFAM" id="SSF50331">
    <property type="entry name" value="MOP-like"/>
    <property type="match status" value="1"/>
</dbReference>
<evidence type="ECO:0000313" key="6">
    <source>
        <dbReference type="Proteomes" id="UP000008466"/>
    </source>
</evidence>